<gene>
    <name evidence="2" type="ORF">AUP43_13310</name>
</gene>
<dbReference type="SUPFAM" id="SSF50800">
    <property type="entry name" value="PK beta-barrel domain-like"/>
    <property type="match status" value="1"/>
</dbReference>
<dbReference type="GO" id="GO:0030151">
    <property type="term" value="F:molybdenum ion binding"/>
    <property type="evidence" value="ECO:0007669"/>
    <property type="project" value="InterPro"/>
</dbReference>
<evidence type="ECO:0000313" key="2">
    <source>
        <dbReference type="EMBL" id="KZD02862.1"/>
    </source>
</evidence>
<keyword evidence="3" id="KW-1185">Reference proteome</keyword>
<evidence type="ECO:0000259" key="1">
    <source>
        <dbReference type="PROSITE" id="PS51340"/>
    </source>
</evidence>
<dbReference type="STRING" id="580166.AUP43_13310"/>
<dbReference type="PANTHER" id="PTHR36930">
    <property type="entry name" value="METAL-SULFUR CLUSTER BIOSYNTHESIS PROTEINS YUAD-RELATED"/>
    <property type="match status" value="1"/>
</dbReference>
<dbReference type="OrthoDB" id="581532at2"/>
<dbReference type="Gene3D" id="2.40.33.20">
    <property type="entry name" value="PK beta-barrel domain-like"/>
    <property type="match status" value="1"/>
</dbReference>
<dbReference type="GO" id="GO:0030170">
    <property type="term" value="F:pyridoxal phosphate binding"/>
    <property type="evidence" value="ECO:0007669"/>
    <property type="project" value="InterPro"/>
</dbReference>
<dbReference type="EMBL" id="LPXN01000150">
    <property type="protein sequence ID" value="KZD02862.1"/>
    <property type="molecule type" value="Genomic_DNA"/>
</dbReference>
<dbReference type="PROSITE" id="PS51340">
    <property type="entry name" value="MOSC"/>
    <property type="match status" value="1"/>
</dbReference>
<feature type="domain" description="MOSC" evidence="1">
    <location>
        <begin position="114"/>
        <end position="255"/>
    </location>
</feature>
<reference evidence="2 3" key="1">
    <citation type="submission" date="2015-12" db="EMBL/GenBank/DDBJ databases">
        <title>Genome sequence of Oceanibaculum pacificum MCCC 1A02656.</title>
        <authorList>
            <person name="Lu L."/>
            <person name="Lai Q."/>
            <person name="Shao Z."/>
            <person name="Qian P."/>
        </authorList>
    </citation>
    <scope>NUCLEOTIDE SEQUENCE [LARGE SCALE GENOMIC DNA]</scope>
    <source>
        <strain evidence="2 3">MCCC 1A02656</strain>
    </source>
</reference>
<dbReference type="InterPro" id="IPR052716">
    <property type="entry name" value="MOSC_domain"/>
</dbReference>
<sequence length="256" mass="27589">MTHVATIARLCRYPVKGMSAQDIDSATLESGAGLPDDRRFGIAHGSAIDLPADNGWAPKSNFLQLVNCARLAAIVADYEAETGHLALKRDGRQVARANIQTPLGRTIIEDFLRAFLAGEVRGAPRIVEASGDFFTDSRNGKISLINLASVKDLERVVGGPVDPVRFRGNILLDGLPAWEEFSWLPDTRLKIGGAILKIYKRIERCAATSVNPATAERDTNIPLALRRGFGHIDMGLYATVEQSGVIATGDGLELLG</sequence>
<organism evidence="2 3">
    <name type="scientific">Oceanibaculum pacificum</name>
    <dbReference type="NCBI Taxonomy" id="580166"/>
    <lineage>
        <taxon>Bacteria</taxon>
        <taxon>Pseudomonadati</taxon>
        <taxon>Pseudomonadota</taxon>
        <taxon>Alphaproteobacteria</taxon>
        <taxon>Rhodospirillales</taxon>
        <taxon>Oceanibaculaceae</taxon>
        <taxon>Oceanibaculum</taxon>
    </lineage>
</organism>
<name>A0A154VNF0_9PROT</name>
<dbReference type="InterPro" id="IPR005302">
    <property type="entry name" value="MoCF_Sase_C"/>
</dbReference>
<protein>
    <recommendedName>
        <fullName evidence="1">MOSC domain-containing protein</fullName>
    </recommendedName>
</protein>
<accession>A0A154VNF0</accession>
<dbReference type="InterPro" id="IPR011037">
    <property type="entry name" value="Pyrv_Knase-like_insert_dom_sf"/>
</dbReference>
<dbReference type="AlphaFoldDB" id="A0A154VNF0"/>
<dbReference type="PANTHER" id="PTHR36930:SF1">
    <property type="entry name" value="MOSC DOMAIN-CONTAINING PROTEIN"/>
    <property type="match status" value="1"/>
</dbReference>
<evidence type="ECO:0000313" key="3">
    <source>
        <dbReference type="Proteomes" id="UP000076400"/>
    </source>
</evidence>
<dbReference type="Pfam" id="PF03473">
    <property type="entry name" value="MOSC"/>
    <property type="match status" value="1"/>
</dbReference>
<dbReference type="GO" id="GO:0003824">
    <property type="term" value="F:catalytic activity"/>
    <property type="evidence" value="ECO:0007669"/>
    <property type="project" value="InterPro"/>
</dbReference>
<proteinExistence type="predicted"/>
<dbReference type="Proteomes" id="UP000076400">
    <property type="component" value="Unassembled WGS sequence"/>
</dbReference>
<comment type="caution">
    <text evidence="2">The sequence shown here is derived from an EMBL/GenBank/DDBJ whole genome shotgun (WGS) entry which is preliminary data.</text>
</comment>